<accession>A0ABZ0UUV2</accession>
<dbReference type="NCBIfam" id="TIGR00758">
    <property type="entry name" value="UDG_fam4"/>
    <property type="match status" value="1"/>
</dbReference>
<evidence type="ECO:0000256" key="9">
    <source>
        <dbReference type="ARBA" id="ARBA00023004"/>
    </source>
</evidence>
<evidence type="ECO:0000259" key="12">
    <source>
        <dbReference type="SMART" id="SM00986"/>
    </source>
</evidence>
<dbReference type="PANTHER" id="PTHR33693">
    <property type="entry name" value="TYPE-5 URACIL-DNA GLYCOSYLASE"/>
    <property type="match status" value="1"/>
</dbReference>
<keyword evidence="6" id="KW-0479">Metal-binding</keyword>
<feature type="domain" description="Uracil-DNA glycosylase-like" evidence="12">
    <location>
        <begin position="135"/>
        <end position="293"/>
    </location>
</feature>
<dbReference type="SUPFAM" id="SSF52141">
    <property type="entry name" value="Uracil-DNA glycosylase-like"/>
    <property type="match status" value="1"/>
</dbReference>
<evidence type="ECO:0000313" key="14">
    <source>
        <dbReference type="Proteomes" id="UP001325140"/>
    </source>
</evidence>
<dbReference type="InterPro" id="IPR051536">
    <property type="entry name" value="UDG_Type-4/5"/>
</dbReference>
<keyword evidence="11" id="KW-0234">DNA repair</keyword>
<comment type="similarity">
    <text evidence="2">Belongs to the uracil-DNA glycosylase (UDG) superfamily. Type 4 (UDGa) family.</text>
</comment>
<gene>
    <name evidence="13" type="ORF">Fokcrypt_00388</name>
</gene>
<evidence type="ECO:0000256" key="1">
    <source>
        <dbReference type="ARBA" id="ARBA00001400"/>
    </source>
</evidence>
<evidence type="ECO:0000256" key="10">
    <source>
        <dbReference type="ARBA" id="ARBA00023014"/>
    </source>
</evidence>
<dbReference type="Gene3D" id="3.40.470.10">
    <property type="entry name" value="Uracil-DNA glycosylase-like domain"/>
    <property type="match status" value="1"/>
</dbReference>
<proteinExistence type="inferred from homology"/>
<dbReference type="Proteomes" id="UP001325140">
    <property type="component" value="Chromosome"/>
</dbReference>
<evidence type="ECO:0000256" key="7">
    <source>
        <dbReference type="ARBA" id="ARBA00022763"/>
    </source>
</evidence>
<dbReference type="EMBL" id="CP110343">
    <property type="protein sequence ID" value="WPX97865.1"/>
    <property type="molecule type" value="Genomic_DNA"/>
</dbReference>
<keyword evidence="14" id="KW-1185">Reference proteome</keyword>
<dbReference type="SMART" id="SM00986">
    <property type="entry name" value="UDG"/>
    <property type="match status" value="1"/>
</dbReference>
<dbReference type="CDD" id="cd10030">
    <property type="entry name" value="UDG-F4_TTUDGA_SPO1dp_like"/>
    <property type="match status" value="1"/>
</dbReference>
<keyword evidence="5" id="KW-0004">4Fe-4S</keyword>
<evidence type="ECO:0000256" key="4">
    <source>
        <dbReference type="ARBA" id="ARBA00019403"/>
    </source>
</evidence>
<dbReference type="InterPro" id="IPR005122">
    <property type="entry name" value="Uracil-DNA_glycosylase-like"/>
</dbReference>
<evidence type="ECO:0000256" key="5">
    <source>
        <dbReference type="ARBA" id="ARBA00022485"/>
    </source>
</evidence>
<dbReference type="Pfam" id="PF03167">
    <property type="entry name" value="UDG"/>
    <property type="match status" value="1"/>
</dbReference>
<name>A0ABZ0UUV2_9RICK</name>
<keyword evidence="8" id="KW-0378">Hydrolase</keyword>
<dbReference type="InterPro" id="IPR036895">
    <property type="entry name" value="Uracil-DNA_glycosylase-like_sf"/>
</dbReference>
<keyword evidence="10" id="KW-0411">Iron-sulfur</keyword>
<protein>
    <recommendedName>
        <fullName evidence="4">Type-4 uracil-DNA glycosylase</fullName>
        <ecNumber evidence="3">3.2.2.27</ecNumber>
    </recommendedName>
</protein>
<dbReference type="InterPro" id="IPR005273">
    <property type="entry name" value="Ura-DNA_glyco_family4"/>
</dbReference>
<dbReference type="EC" id="3.2.2.27" evidence="3"/>
<evidence type="ECO:0000313" key="13">
    <source>
        <dbReference type="EMBL" id="WPX97865.1"/>
    </source>
</evidence>
<dbReference type="SMART" id="SM00987">
    <property type="entry name" value="UreE_C"/>
    <property type="match status" value="1"/>
</dbReference>
<keyword evidence="7" id="KW-0227">DNA damage</keyword>
<evidence type="ECO:0000256" key="11">
    <source>
        <dbReference type="ARBA" id="ARBA00023204"/>
    </source>
</evidence>
<evidence type="ECO:0000256" key="6">
    <source>
        <dbReference type="ARBA" id="ARBA00022723"/>
    </source>
</evidence>
<dbReference type="RefSeq" id="WP_323722511.1">
    <property type="nucleotide sequence ID" value="NZ_CP110343.1"/>
</dbReference>
<organism evidence="13 14">
    <name type="scientific">Candidatus Fokinia crypta</name>
    <dbReference type="NCBI Taxonomy" id="1920990"/>
    <lineage>
        <taxon>Bacteria</taxon>
        <taxon>Pseudomonadati</taxon>
        <taxon>Pseudomonadota</taxon>
        <taxon>Alphaproteobacteria</taxon>
        <taxon>Rickettsiales</taxon>
        <taxon>Candidatus Midichloriaceae</taxon>
        <taxon>Candidatus Fokinia</taxon>
    </lineage>
</organism>
<evidence type="ECO:0000256" key="3">
    <source>
        <dbReference type="ARBA" id="ARBA00012030"/>
    </source>
</evidence>
<dbReference type="PANTHER" id="PTHR33693:SF1">
    <property type="entry name" value="TYPE-4 URACIL-DNA GLYCOSYLASE"/>
    <property type="match status" value="1"/>
</dbReference>
<evidence type="ECO:0000256" key="2">
    <source>
        <dbReference type="ARBA" id="ARBA00006521"/>
    </source>
</evidence>
<reference evidence="13" key="1">
    <citation type="submission" date="2022-10" db="EMBL/GenBank/DDBJ databases">
        <title>Host association and intracellularity evolved multiple times independently in the Rickettsiales.</title>
        <authorList>
            <person name="Castelli M."/>
            <person name="Nardi T."/>
            <person name="Gammuto L."/>
            <person name="Bellinzona G."/>
            <person name="Sabaneyeva E."/>
            <person name="Potekhin A."/>
            <person name="Serra V."/>
            <person name="Petroni G."/>
            <person name="Sassera D."/>
        </authorList>
    </citation>
    <scope>NUCLEOTIDE SEQUENCE [LARGE SCALE GENOMIC DNA]</scope>
    <source>
        <strain evidence="13">US_Bl 11III1</strain>
    </source>
</reference>
<sequence>MANNILLTKAMLASICIQLHKIANNAINTNFRFFELEYGEKMSDIISSFQKLRAMNHEKVEGVVNNPKVPVSSDMIKGEISKKVEDIAPVSKNKDNVNNEIRELLKEISTVEELRDIVMKFEGCKLKSGANNTVFADGEPSSSIMIVGEAPGENEDKYGIPFCGESGALLEHIFKSMGLQRKDIYITNAIFYRPPSNRKPTSEEIDICRPFVQKHIAIVKPKLLLLMGATAAESVLHYKGALTPIHGKVIRYGKMHNDYIADNDMQLNVVPLFHPSYMLRQALSKKIVWNALLRIKLEILK</sequence>
<keyword evidence="9" id="KW-0408">Iron</keyword>
<evidence type="ECO:0000256" key="8">
    <source>
        <dbReference type="ARBA" id="ARBA00022801"/>
    </source>
</evidence>
<comment type="catalytic activity">
    <reaction evidence="1">
        <text>Hydrolyzes single-stranded DNA or mismatched double-stranded DNA and polynucleotides, releasing free uracil.</text>
        <dbReference type="EC" id="3.2.2.27"/>
    </reaction>
</comment>